<reference evidence="1" key="1">
    <citation type="journal article" date="2015" name="Nature">
        <title>Complex archaea that bridge the gap between prokaryotes and eukaryotes.</title>
        <authorList>
            <person name="Spang A."/>
            <person name="Saw J.H."/>
            <person name="Jorgensen S.L."/>
            <person name="Zaremba-Niedzwiedzka K."/>
            <person name="Martijn J."/>
            <person name="Lind A.E."/>
            <person name="van Eijk R."/>
            <person name="Schleper C."/>
            <person name="Guy L."/>
            <person name="Ettema T.J."/>
        </authorList>
    </citation>
    <scope>NUCLEOTIDE SEQUENCE</scope>
</reference>
<organism evidence="1">
    <name type="scientific">marine sediment metagenome</name>
    <dbReference type="NCBI Taxonomy" id="412755"/>
    <lineage>
        <taxon>unclassified sequences</taxon>
        <taxon>metagenomes</taxon>
        <taxon>ecological metagenomes</taxon>
    </lineage>
</organism>
<accession>A0A0F9L006</accession>
<proteinExistence type="predicted"/>
<gene>
    <name evidence="1" type="ORF">LCGC14_1574030</name>
</gene>
<dbReference type="AlphaFoldDB" id="A0A0F9L006"/>
<dbReference type="EMBL" id="LAZR01012309">
    <property type="protein sequence ID" value="KKM27503.1"/>
    <property type="molecule type" value="Genomic_DNA"/>
</dbReference>
<evidence type="ECO:0000313" key="1">
    <source>
        <dbReference type="EMBL" id="KKM27503.1"/>
    </source>
</evidence>
<comment type="caution">
    <text evidence="1">The sequence shown here is derived from an EMBL/GenBank/DDBJ whole genome shotgun (WGS) entry which is preliminary data.</text>
</comment>
<sequence>MKIDIGDEIVVMNSQCAECGHMIDGYCHDTGDLPPVKYGAEMHNLSVLLVAVGKHCDGWISAEGNENNGQ</sequence>
<name>A0A0F9L006_9ZZZZ</name>
<protein>
    <submittedName>
        <fullName evidence="1">Uncharacterized protein</fullName>
    </submittedName>
</protein>